<dbReference type="Proteomes" id="UP000446866">
    <property type="component" value="Unassembled WGS sequence"/>
</dbReference>
<keyword evidence="3" id="KW-1185">Reference proteome</keyword>
<dbReference type="EMBL" id="QXWK01000008">
    <property type="protein sequence ID" value="NBH60898.1"/>
    <property type="molecule type" value="Genomic_DNA"/>
</dbReference>
<name>A0A845QLE1_9FIRM</name>
<dbReference type="Gene3D" id="1.20.120.160">
    <property type="entry name" value="HPT domain"/>
    <property type="match status" value="1"/>
</dbReference>
<dbReference type="AlphaFoldDB" id="A0A845QLE1"/>
<proteinExistence type="predicted"/>
<sequence>MTVKECYEMMGGDYEGVLSRLRKDERIEKFALKFLDDGSYQLLCDSLAAGNYDEAFRASHTIKGVCQNLGFDKLHVSADALTEKLRAKDTDGLEAYIDCLKEDYAVTIQAIQGLLK</sequence>
<dbReference type="SUPFAM" id="SSF47226">
    <property type="entry name" value="Histidine-containing phosphotransfer domain, HPT domain"/>
    <property type="match status" value="1"/>
</dbReference>
<reference evidence="2 3" key="1">
    <citation type="submission" date="2018-08" db="EMBL/GenBank/DDBJ databases">
        <title>Murine metabolic-syndrome-specific gut microbial biobank.</title>
        <authorList>
            <person name="Liu C."/>
        </authorList>
    </citation>
    <scope>NUCLEOTIDE SEQUENCE [LARGE SCALE GENOMIC DNA]</scope>
    <source>
        <strain evidence="2 3">28</strain>
    </source>
</reference>
<evidence type="ECO:0000259" key="1">
    <source>
        <dbReference type="Pfam" id="PF01627"/>
    </source>
</evidence>
<accession>A0A845QLE1</accession>
<feature type="domain" description="HPt" evidence="1">
    <location>
        <begin position="42"/>
        <end position="105"/>
    </location>
</feature>
<organism evidence="2 3">
    <name type="scientific">Anaerotruncus colihominis</name>
    <dbReference type="NCBI Taxonomy" id="169435"/>
    <lineage>
        <taxon>Bacteria</taxon>
        <taxon>Bacillati</taxon>
        <taxon>Bacillota</taxon>
        <taxon>Clostridia</taxon>
        <taxon>Eubacteriales</taxon>
        <taxon>Oscillospiraceae</taxon>
        <taxon>Anaerotruncus</taxon>
    </lineage>
</organism>
<dbReference type="InterPro" id="IPR008207">
    <property type="entry name" value="Sig_transdc_His_kin_Hpt_dom"/>
</dbReference>
<dbReference type="InterPro" id="IPR036641">
    <property type="entry name" value="HPT_dom_sf"/>
</dbReference>
<comment type="caution">
    <text evidence="2">The sequence shown here is derived from an EMBL/GenBank/DDBJ whole genome shotgun (WGS) entry which is preliminary data.</text>
</comment>
<gene>
    <name evidence="2" type="ORF">D0435_04420</name>
</gene>
<dbReference type="Pfam" id="PF01627">
    <property type="entry name" value="Hpt"/>
    <property type="match status" value="1"/>
</dbReference>
<evidence type="ECO:0000313" key="3">
    <source>
        <dbReference type="Proteomes" id="UP000446866"/>
    </source>
</evidence>
<dbReference type="GO" id="GO:0000160">
    <property type="term" value="P:phosphorelay signal transduction system"/>
    <property type="evidence" value="ECO:0007669"/>
    <property type="project" value="InterPro"/>
</dbReference>
<protein>
    <submittedName>
        <fullName evidence="2">Hpt domain-containing protein</fullName>
    </submittedName>
</protein>
<evidence type="ECO:0000313" key="2">
    <source>
        <dbReference type="EMBL" id="NBH60898.1"/>
    </source>
</evidence>
<dbReference type="RefSeq" id="WP_160201193.1">
    <property type="nucleotide sequence ID" value="NZ_QXWK01000008.1"/>
</dbReference>